<proteinExistence type="predicted"/>
<name>A0A6C0H805_9ZZZZ</name>
<reference evidence="1" key="1">
    <citation type="journal article" date="2020" name="Nature">
        <title>Giant virus diversity and host interactions through global metagenomics.</title>
        <authorList>
            <person name="Schulz F."/>
            <person name="Roux S."/>
            <person name="Paez-Espino D."/>
            <person name="Jungbluth S."/>
            <person name="Walsh D.A."/>
            <person name="Denef V.J."/>
            <person name="McMahon K.D."/>
            <person name="Konstantinidis K.T."/>
            <person name="Eloe-Fadrosh E.A."/>
            <person name="Kyrpides N.C."/>
            <person name="Woyke T."/>
        </authorList>
    </citation>
    <scope>NUCLEOTIDE SEQUENCE</scope>
    <source>
        <strain evidence="1">GVMAG-M-3300023179-82</strain>
    </source>
</reference>
<protein>
    <submittedName>
        <fullName evidence="1">Uncharacterized protein</fullName>
    </submittedName>
</protein>
<sequence>MTKYNRYIANNILTLKNFIYGTPELVINLTLLFDIFIYKTKSWLNKNDIIAKRYDHKILNDIFDFINSEFGILFNLYVVPDNIIIRIIGTDIYHEYLCCCIFYIGYYFKEYNIPFKGCDTDYTVNINTYYGNYNPEWKNPITSYFYKLGTKNINYNINFNESMYNNIKVHNIIRLSQLSCIIKLNQNKTIHNKIVIINRFLPKEIKIYILSFL</sequence>
<accession>A0A6C0H805</accession>
<dbReference type="AlphaFoldDB" id="A0A6C0H805"/>
<evidence type="ECO:0000313" key="1">
    <source>
        <dbReference type="EMBL" id="QHT76500.1"/>
    </source>
</evidence>
<dbReference type="EMBL" id="MN739896">
    <property type="protein sequence ID" value="QHT76500.1"/>
    <property type="molecule type" value="Genomic_DNA"/>
</dbReference>
<organism evidence="1">
    <name type="scientific">viral metagenome</name>
    <dbReference type="NCBI Taxonomy" id="1070528"/>
    <lineage>
        <taxon>unclassified sequences</taxon>
        <taxon>metagenomes</taxon>
        <taxon>organismal metagenomes</taxon>
    </lineage>
</organism>